<dbReference type="GO" id="GO:0010073">
    <property type="term" value="P:meristem maintenance"/>
    <property type="evidence" value="ECO:0007669"/>
    <property type="project" value="InterPro"/>
</dbReference>
<sequence length="153" mass="17544">VEVQILQRYILNLPSLPSPLIKTYLREVDFWHVTLVDRGYKLDQKLITVLVERWRLETHTFHLPCGECTIILEDVHLQLGLPVDGSVVTRSVYSVDWGGVCGEILGSVLETIYGGRIEMSWLQKISWGWLRIRLNSKKNDTFGRTSFRSSGVS</sequence>
<organism evidence="2 3">
    <name type="scientific">Gossypium trilobum</name>
    <dbReference type="NCBI Taxonomy" id="34281"/>
    <lineage>
        <taxon>Eukaryota</taxon>
        <taxon>Viridiplantae</taxon>
        <taxon>Streptophyta</taxon>
        <taxon>Embryophyta</taxon>
        <taxon>Tracheophyta</taxon>
        <taxon>Spermatophyta</taxon>
        <taxon>Magnoliopsida</taxon>
        <taxon>eudicotyledons</taxon>
        <taxon>Gunneridae</taxon>
        <taxon>Pentapetalae</taxon>
        <taxon>rosids</taxon>
        <taxon>malvids</taxon>
        <taxon>Malvales</taxon>
        <taxon>Malvaceae</taxon>
        <taxon>Malvoideae</taxon>
        <taxon>Gossypium</taxon>
    </lineage>
</organism>
<dbReference type="PANTHER" id="PTHR46033">
    <property type="entry name" value="PROTEIN MAIN-LIKE 2"/>
    <property type="match status" value="1"/>
</dbReference>
<evidence type="ECO:0000259" key="1">
    <source>
        <dbReference type="Pfam" id="PF10536"/>
    </source>
</evidence>
<protein>
    <recommendedName>
        <fullName evidence="1">Aminotransferase-like plant mobile domain-containing protein</fullName>
    </recommendedName>
</protein>
<accession>A0A7J9FR57</accession>
<dbReference type="InterPro" id="IPR019557">
    <property type="entry name" value="AminoTfrase-like_pln_mobile"/>
</dbReference>
<dbReference type="Pfam" id="PF10536">
    <property type="entry name" value="PMD"/>
    <property type="match status" value="1"/>
</dbReference>
<name>A0A7J9FR57_9ROSI</name>
<dbReference type="AlphaFoldDB" id="A0A7J9FR57"/>
<feature type="non-terminal residue" evidence="2">
    <location>
        <position position="1"/>
    </location>
</feature>
<keyword evidence="3" id="KW-1185">Reference proteome</keyword>
<feature type="domain" description="Aminotransferase-like plant mobile" evidence="1">
    <location>
        <begin position="40"/>
        <end position="124"/>
    </location>
</feature>
<reference evidence="2 3" key="1">
    <citation type="journal article" date="2019" name="Genome Biol. Evol.">
        <title>Insights into the evolution of the New World diploid cottons (Gossypium, subgenus Houzingenia) based on genome sequencing.</title>
        <authorList>
            <person name="Grover C.E."/>
            <person name="Arick M.A. 2nd"/>
            <person name="Thrash A."/>
            <person name="Conover J.L."/>
            <person name="Sanders W.S."/>
            <person name="Peterson D.G."/>
            <person name="Frelichowski J.E."/>
            <person name="Scheffler J.A."/>
            <person name="Scheffler B.E."/>
            <person name="Wendel J.F."/>
        </authorList>
    </citation>
    <scope>NUCLEOTIDE SEQUENCE [LARGE SCALE GENOMIC DNA]</scope>
    <source>
        <strain evidence="2">8</strain>
        <tissue evidence="2">Leaf</tissue>
    </source>
</reference>
<comment type="caution">
    <text evidence="2">The sequence shown here is derived from an EMBL/GenBank/DDBJ whole genome shotgun (WGS) entry which is preliminary data.</text>
</comment>
<dbReference type="Proteomes" id="UP000593568">
    <property type="component" value="Unassembled WGS sequence"/>
</dbReference>
<evidence type="ECO:0000313" key="3">
    <source>
        <dbReference type="Proteomes" id="UP000593568"/>
    </source>
</evidence>
<dbReference type="PANTHER" id="PTHR46033:SF8">
    <property type="entry name" value="PROTEIN MAINTENANCE OF MERISTEMS-LIKE"/>
    <property type="match status" value="1"/>
</dbReference>
<dbReference type="InterPro" id="IPR044824">
    <property type="entry name" value="MAIN-like"/>
</dbReference>
<proteinExistence type="predicted"/>
<dbReference type="EMBL" id="JABEZW010225838">
    <property type="protein sequence ID" value="MBA0787444.1"/>
    <property type="molecule type" value="Genomic_DNA"/>
</dbReference>
<gene>
    <name evidence="2" type="ORF">Gotri_027212</name>
</gene>
<evidence type="ECO:0000313" key="2">
    <source>
        <dbReference type="EMBL" id="MBA0787444.1"/>
    </source>
</evidence>